<accession>A0ABY1REM7</accession>
<feature type="domain" description="Solute-binding protein family 5" evidence="6">
    <location>
        <begin position="81"/>
        <end position="458"/>
    </location>
</feature>
<dbReference type="InterPro" id="IPR006311">
    <property type="entry name" value="TAT_signal"/>
</dbReference>
<feature type="signal peptide" evidence="5">
    <location>
        <begin position="1"/>
        <end position="31"/>
    </location>
</feature>
<dbReference type="PANTHER" id="PTHR30290:SF10">
    <property type="entry name" value="PERIPLASMIC OLIGOPEPTIDE-BINDING PROTEIN-RELATED"/>
    <property type="match status" value="1"/>
</dbReference>
<dbReference type="PROSITE" id="PS51257">
    <property type="entry name" value="PROKAR_LIPOPROTEIN"/>
    <property type="match status" value="1"/>
</dbReference>
<dbReference type="PROSITE" id="PS51318">
    <property type="entry name" value="TAT"/>
    <property type="match status" value="1"/>
</dbReference>
<evidence type="ECO:0000256" key="5">
    <source>
        <dbReference type="SAM" id="SignalP"/>
    </source>
</evidence>
<dbReference type="InterPro" id="IPR000914">
    <property type="entry name" value="SBP_5_dom"/>
</dbReference>
<evidence type="ECO:0000256" key="4">
    <source>
        <dbReference type="ARBA" id="ARBA00022729"/>
    </source>
</evidence>
<reference evidence="7 8" key="1">
    <citation type="submission" date="2017-04" db="EMBL/GenBank/DDBJ databases">
        <authorList>
            <person name="Varghese N."/>
            <person name="Submissions S."/>
        </authorList>
    </citation>
    <scope>NUCLEOTIDE SEQUENCE [LARGE SCALE GENOMIC DNA]</scope>
    <source>
        <strain evidence="7 8">VKM Ac-1784</strain>
    </source>
</reference>
<dbReference type="InterPro" id="IPR039424">
    <property type="entry name" value="SBP_5"/>
</dbReference>
<dbReference type="PIRSF" id="PIRSF002741">
    <property type="entry name" value="MppA"/>
    <property type="match status" value="1"/>
</dbReference>
<keyword evidence="3" id="KW-0813">Transport</keyword>
<protein>
    <submittedName>
        <fullName evidence="7">Peptide/nickel transport system substrate-binding protein</fullName>
    </submittedName>
</protein>
<sequence>MTRTTRRRARLAAAALVAVSIALTGCSAASASSDADGGSLTYLDAEIPTSAQVQEAGTWQTRALQQNITDRLLYRNAETGELEPWIADSWTVSPDGLTYTFVIRDGVTYSDGTAVDATSVAKNLNWQSTGDEAKGTTPNAQFPPGLVATPDDATSTVTVVLAAPYAPFLDVLTGWGSGLVADATIDASKEEQSKFVNLIGSGPFVVASETYGKEIVLDRRQGYAWAPPSSPNQGEAHLASVTVIPVQEDSVRLGTLKSGEADVIRYVQPSEEQGLVDAGYDIVSKTGVGLSNQWFLRSQAPFLDDVDVRKALLHAIDREQIIETQYTDSWTPATSVLSPGTFGYVDESAKFAYDPDAANRLLDGAGWTERDADGYRTKGGERLTVKTYIDVYDNTAKSLFQQIQNQFKGVGIELSLNELDYSTYWATAFADPEVGALRVGWPHPDPSKGLSEYYSKDGSDLLGLAGSDTTLQSLLDSQNAATDDDTRAAILGRIQDHLIDQAYVVPILNDSQVFVTQQRVKGFSLTDGALPEFYNTSIED</sequence>
<evidence type="ECO:0000259" key="6">
    <source>
        <dbReference type="Pfam" id="PF00496"/>
    </source>
</evidence>
<dbReference type="PANTHER" id="PTHR30290">
    <property type="entry name" value="PERIPLASMIC BINDING COMPONENT OF ABC TRANSPORTER"/>
    <property type="match status" value="1"/>
</dbReference>
<gene>
    <name evidence="7" type="ORF">SAMN06295909_2141</name>
</gene>
<evidence type="ECO:0000313" key="8">
    <source>
        <dbReference type="Proteomes" id="UP000194464"/>
    </source>
</evidence>
<keyword evidence="4 5" id="KW-0732">Signal</keyword>
<name>A0ABY1REM7_9MICO</name>
<evidence type="ECO:0000256" key="1">
    <source>
        <dbReference type="ARBA" id="ARBA00004196"/>
    </source>
</evidence>
<feature type="chain" id="PRO_5046445942" evidence="5">
    <location>
        <begin position="32"/>
        <end position="540"/>
    </location>
</feature>
<dbReference type="Proteomes" id="UP000194464">
    <property type="component" value="Unassembled WGS sequence"/>
</dbReference>
<comment type="caution">
    <text evidence="7">The sequence shown here is derived from an EMBL/GenBank/DDBJ whole genome shotgun (WGS) entry which is preliminary data.</text>
</comment>
<dbReference type="EMBL" id="FXWJ01000003">
    <property type="protein sequence ID" value="SMQ70572.1"/>
    <property type="molecule type" value="Genomic_DNA"/>
</dbReference>
<evidence type="ECO:0000313" key="7">
    <source>
        <dbReference type="EMBL" id="SMQ70572.1"/>
    </source>
</evidence>
<keyword evidence="8" id="KW-1185">Reference proteome</keyword>
<dbReference type="RefSeq" id="WP_086473985.1">
    <property type="nucleotide sequence ID" value="NZ_FXWJ01000003.1"/>
</dbReference>
<dbReference type="Gene3D" id="3.10.105.10">
    <property type="entry name" value="Dipeptide-binding Protein, Domain 3"/>
    <property type="match status" value="1"/>
</dbReference>
<dbReference type="InterPro" id="IPR030678">
    <property type="entry name" value="Peptide/Ni-bd"/>
</dbReference>
<dbReference type="Gene3D" id="3.40.190.10">
    <property type="entry name" value="Periplasmic binding protein-like II"/>
    <property type="match status" value="1"/>
</dbReference>
<proteinExistence type="inferred from homology"/>
<evidence type="ECO:0000256" key="2">
    <source>
        <dbReference type="ARBA" id="ARBA00005695"/>
    </source>
</evidence>
<organism evidence="7 8">
    <name type="scientific">Plantibacter elymi</name>
    <name type="common">nom. nud.</name>
    <dbReference type="NCBI Taxonomy" id="199708"/>
    <lineage>
        <taxon>Bacteria</taxon>
        <taxon>Bacillati</taxon>
        <taxon>Actinomycetota</taxon>
        <taxon>Actinomycetes</taxon>
        <taxon>Micrococcales</taxon>
        <taxon>Microbacteriaceae</taxon>
        <taxon>Plantibacter</taxon>
    </lineage>
</organism>
<evidence type="ECO:0000256" key="3">
    <source>
        <dbReference type="ARBA" id="ARBA00022448"/>
    </source>
</evidence>
<dbReference type="SUPFAM" id="SSF53850">
    <property type="entry name" value="Periplasmic binding protein-like II"/>
    <property type="match status" value="1"/>
</dbReference>
<dbReference type="Pfam" id="PF00496">
    <property type="entry name" value="SBP_bac_5"/>
    <property type="match status" value="1"/>
</dbReference>
<comment type="subcellular location">
    <subcellularLocation>
        <location evidence="1">Cell envelope</location>
    </subcellularLocation>
</comment>
<comment type="similarity">
    <text evidence="2">Belongs to the bacterial solute-binding protein 5 family.</text>
</comment>